<keyword evidence="4 8" id="KW-0812">Transmembrane</keyword>
<evidence type="ECO:0000256" key="1">
    <source>
        <dbReference type="ARBA" id="ARBA00004128"/>
    </source>
</evidence>
<comment type="subcellular location">
    <subcellularLocation>
        <location evidence="1 8">Vacuole membrane</location>
        <topology evidence="1 8">Multi-pass membrane protein</topology>
    </subcellularLocation>
</comment>
<feature type="transmembrane region" description="Helical" evidence="8">
    <location>
        <begin position="12"/>
        <end position="35"/>
    </location>
</feature>
<keyword evidence="11" id="KW-1185">Reference proteome</keyword>
<dbReference type="OrthoDB" id="192733at2759"/>
<evidence type="ECO:0000256" key="4">
    <source>
        <dbReference type="ARBA" id="ARBA00022692"/>
    </source>
</evidence>
<protein>
    <recommendedName>
        <fullName evidence="8">Autophagy-related protein</fullName>
    </recommendedName>
</protein>
<dbReference type="EMBL" id="CENE01000003">
    <property type="protein sequence ID" value="CEQ39608.1"/>
    <property type="molecule type" value="Genomic_DNA"/>
</dbReference>
<feature type="compositionally biased region" description="Acidic residues" evidence="9">
    <location>
        <begin position="196"/>
        <end position="215"/>
    </location>
</feature>
<feature type="transmembrane region" description="Helical" evidence="8">
    <location>
        <begin position="47"/>
        <end position="68"/>
    </location>
</feature>
<dbReference type="GO" id="GO:0005774">
    <property type="term" value="C:vacuolar membrane"/>
    <property type="evidence" value="ECO:0007669"/>
    <property type="project" value="UniProtKB-SubCell"/>
</dbReference>
<keyword evidence="6 8" id="KW-0072">Autophagy</keyword>
<comment type="similarity">
    <text evidence="2 8">Belongs to the ATG22 family.</text>
</comment>
<sequence length="215" mass="23424">MLSEWRRLNATFVFLAAWFLLSDSFATLTSTAMLFAKTSLNLPTSSLILVAALVPSAGIAGAVLFPQLQKTLLPWSNHSVLILLAALAALVPLWGLVELKTAGQMYALSIVFGITARWFGLYSITDKSSSFVGPMLVAVVTNATGQIRHGFWLILGFFLLALPVLAKVDMRQGSRDAEAYDRVLVEDAAGEVRGETEEEEEEEEEEGGEEEAGWQ</sequence>
<keyword evidence="8" id="KW-0926">Vacuole</keyword>
<comment type="function">
    <text evidence="8">Vacuolar effluxer which mediate the efflux of amino acids resulting from autophagic degradation. The release of autophagic amino acids allows the maintenance of protein synthesis and viability during nitrogen starvation.</text>
</comment>
<reference evidence="11" key="1">
    <citation type="submission" date="2015-02" db="EMBL/GenBank/DDBJ databases">
        <authorList>
            <person name="Gon?alves P."/>
        </authorList>
    </citation>
    <scope>NUCLEOTIDE SEQUENCE [LARGE SCALE GENOMIC DNA]</scope>
</reference>
<dbReference type="Pfam" id="PF11700">
    <property type="entry name" value="ATG22"/>
    <property type="match status" value="1"/>
</dbReference>
<feature type="region of interest" description="Disordered" evidence="9">
    <location>
        <begin position="187"/>
        <end position="215"/>
    </location>
</feature>
<gene>
    <name evidence="10" type="primary">SPOSA6832_01144</name>
</gene>
<evidence type="ECO:0000256" key="7">
    <source>
        <dbReference type="ARBA" id="ARBA00023136"/>
    </source>
</evidence>
<feature type="non-terminal residue" evidence="10">
    <location>
        <position position="1"/>
    </location>
</feature>
<dbReference type="InterPro" id="IPR050495">
    <property type="entry name" value="ATG22/LtaA_families"/>
</dbReference>
<evidence type="ECO:0000256" key="5">
    <source>
        <dbReference type="ARBA" id="ARBA00022989"/>
    </source>
</evidence>
<keyword evidence="7 8" id="KW-0472">Membrane</keyword>
<organism evidence="10 11">
    <name type="scientific">Sporidiobolus salmonicolor</name>
    <name type="common">Yeast-like fungus</name>
    <name type="synonym">Sporobolomyces salmonicolor</name>
    <dbReference type="NCBI Taxonomy" id="5005"/>
    <lineage>
        <taxon>Eukaryota</taxon>
        <taxon>Fungi</taxon>
        <taxon>Dikarya</taxon>
        <taxon>Basidiomycota</taxon>
        <taxon>Pucciniomycotina</taxon>
        <taxon>Microbotryomycetes</taxon>
        <taxon>Sporidiobolales</taxon>
        <taxon>Sporidiobolaceae</taxon>
        <taxon>Sporobolomyces</taxon>
    </lineage>
</organism>
<evidence type="ECO:0000256" key="9">
    <source>
        <dbReference type="SAM" id="MobiDB-lite"/>
    </source>
</evidence>
<evidence type="ECO:0000256" key="6">
    <source>
        <dbReference type="ARBA" id="ARBA00023006"/>
    </source>
</evidence>
<keyword evidence="3 8" id="KW-0813">Transport</keyword>
<dbReference type="InterPro" id="IPR036259">
    <property type="entry name" value="MFS_trans_sf"/>
</dbReference>
<name>A0A0D6EII0_SPOSA</name>
<accession>A0A0D6EII0</accession>
<evidence type="ECO:0000256" key="8">
    <source>
        <dbReference type="RuleBase" id="RU363073"/>
    </source>
</evidence>
<dbReference type="GO" id="GO:0006914">
    <property type="term" value="P:autophagy"/>
    <property type="evidence" value="ECO:0007669"/>
    <property type="project" value="UniProtKB-KW"/>
</dbReference>
<feature type="transmembrane region" description="Helical" evidence="8">
    <location>
        <begin position="145"/>
        <end position="166"/>
    </location>
</feature>
<dbReference type="Proteomes" id="UP000243876">
    <property type="component" value="Unassembled WGS sequence"/>
</dbReference>
<evidence type="ECO:0000313" key="11">
    <source>
        <dbReference type="Proteomes" id="UP000243876"/>
    </source>
</evidence>
<dbReference type="PANTHER" id="PTHR23519">
    <property type="entry name" value="AUTOPHAGY-RELATED PROTEIN 22"/>
    <property type="match status" value="1"/>
</dbReference>
<evidence type="ECO:0000256" key="3">
    <source>
        <dbReference type="ARBA" id="ARBA00022448"/>
    </source>
</evidence>
<comment type="caution">
    <text evidence="8">Lacks conserved residue(s) required for the propagation of feature annotation.</text>
</comment>
<feature type="transmembrane region" description="Helical" evidence="8">
    <location>
        <begin position="106"/>
        <end position="125"/>
    </location>
</feature>
<keyword evidence="5 8" id="KW-1133">Transmembrane helix</keyword>
<feature type="transmembrane region" description="Helical" evidence="8">
    <location>
        <begin position="80"/>
        <end position="99"/>
    </location>
</feature>
<evidence type="ECO:0000256" key="2">
    <source>
        <dbReference type="ARBA" id="ARBA00006978"/>
    </source>
</evidence>
<evidence type="ECO:0000313" key="10">
    <source>
        <dbReference type="EMBL" id="CEQ39608.1"/>
    </source>
</evidence>
<dbReference type="AlphaFoldDB" id="A0A0D6EII0"/>
<dbReference type="SUPFAM" id="SSF103473">
    <property type="entry name" value="MFS general substrate transporter"/>
    <property type="match status" value="1"/>
</dbReference>
<keyword evidence="8" id="KW-0029">Amino-acid transport</keyword>
<dbReference type="PANTHER" id="PTHR23519:SF1">
    <property type="entry name" value="AUTOPHAGY-RELATED PROTEIN 22"/>
    <property type="match status" value="1"/>
</dbReference>
<dbReference type="GO" id="GO:0032974">
    <property type="term" value="P:amino acid transmembrane export from vacuole"/>
    <property type="evidence" value="ECO:0007669"/>
    <property type="project" value="TreeGrafter"/>
</dbReference>
<dbReference type="InterPro" id="IPR024671">
    <property type="entry name" value="Atg22-like"/>
</dbReference>
<proteinExistence type="inferred from homology"/>